<reference evidence="5" key="1">
    <citation type="journal article" date="2021" name="Sci. Adv.">
        <title>The American lobster genome reveals insights on longevity, neural, and immune adaptations.</title>
        <authorList>
            <person name="Polinski J.M."/>
            <person name="Zimin A.V."/>
            <person name="Clark K.F."/>
            <person name="Kohn A.B."/>
            <person name="Sadowski N."/>
            <person name="Timp W."/>
            <person name="Ptitsyn A."/>
            <person name="Khanna P."/>
            <person name="Romanova D.Y."/>
            <person name="Williams P."/>
            <person name="Greenwood S.J."/>
            <person name="Moroz L.L."/>
            <person name="Walt D.R."/>
            <person name="Bodnar A.G."/>
        </authorList>
    </citation>
    <scope>NUCLEOTIDE SEQUENCE</scope>
    <source>
        <strain evidence="5">GMGI-L3</strain>
    </source>
</reference>
<dbReference type="AlphaFoldDB" id="A0A8J5K8L5"/>
<dbReference type="Proteomes" id="UP000747542">
    <property type="component" value="Unassembled WGS sequence"/>
</dbReference>
<dbReference type="SUPFAM" id="SSF52540">
    <property type="entry name" value="P-loop containing nucleoside triphosphate hydrolases"/>
    <property type="match status" value="1"/>
</dbReference>
<evidence type="ECO:0000313" key="5">
    <source>
        <dbReference type="EMBL" id="KAG7171151.1"/>
    </source>
</evidence>
<keyword evidence="6" id="KW-1185">Reference proteome</keyword>
<dbReference type="InterPro" id="IPR032675">
    <property type="entry name" value="LRR_dom_sf"/>
</dbReference>
<dbReference type="Gene3D" id="3.40.50.300">
    <property type="entry name" value="P-loop containing nucleotide triphosphate hydrolases"/>
    <property type="match status" value="1"/>
</dbReference>
<gene>
    <name evidence="5" type="primary">Nlrp10-L7</name>
    <name evidence="5" type="ORF">Hamer_G019227</name>
</gene>
<dbReference type="EMBL" id="JAHLQT010012889">
    <property type="protein sequence ID" value="KAG7171151.1"/>
    <property type="molecule type" value="Genomic_DNA"/>
</dbReference>
<organism evidence="5 6">
    <name type="scientific">Homarus americanus</name>
    <name type="common">American lobster</name>
    <dbReference type="NCBI Taxonomy" id="6706"/>
    <lineage>
        <taxon>Eukaryota</taxon>
        <taxon>Metazoa</taxon>
        <taxon>Ecdysozoa</taxon>
        <taxon>Arthropoda</taxon>
        <taxon>Crustacea</taxon>
        <taxon>Multicrustacea</taxon>
        <taxon>Malacostraca</taxon>
        <taxon>Eumalacostraca</taxon>
        <taxon>Eucarida</taxon>
        <taxon>Decapoda</taxon>
        <taxon>Pleocyemata</taxon>
        <taxon>Astacidea</taxon>
        <taxon>Nephropoidea</taxon>
        <taxon>Nephropidae</taxon>
        <taxon>Homarus</taxon>
    </lineage>
</organism>
<dbReference type="PROSITE" id="PS50837">
    <property type="entry name" value="NACHT"/>
    <property type="match status" value="1"/>
</dbReference>
<dbReference type="InterPro" id="IPR007111">
    <property type="entry name" value="NACHT_NTPase"/>
</dbReference>
<dbReference type="Pfam" id="PF05729">
    <property type="entry name" value="NACHT"/>
    <property type="match status" value="1"/>
</dbReference>
<protein>
    <submittedName>
        <fullName evidence="5">NACHT, LRR and PYD domains-containing protein 10-like 7</fullName>
    </submittedName>
</protein>
<sequence>MVGLSMDTVGLRQAISQALKTTARDTLALLYQKLFSENYPGKTPYEVVSADKGASAYLNQNFSLKKKIKANIPGNIENLRKIRNEDAHWTKEGCPDKNLEDTWQQLAEALTNILQLAGLESHLPRVKQELGDIRNPKQETSSDIKLLQESLQNELKELYRSGRKTTLMPIVWGGRSFSFHHHVNKTYTKTRLTVLHDGLEKEIDSEELLENFGSSRIIILEGESGTGKTSLLRHFADAWEAKTPTNNLALSYVDYLIFLDCTAVTTKTFTLPDIIQEVMPNACSRSRPSAILNELSKAEDKVMFLIDAFDERLKAFVNAFKNLQRTCSKAFFVVTTRPHCTQAITALCQKPIVVTTHGFCRRSALAYATKLFKVSGSEKVQEFFSVMSSYDELITIPQLLCWCSWFWIEKEAENFTARGKIFASITDFLLRKLCHINGKRIIAGELPSEGQRWLSKVARLAYTEAKHNYPLLSESSSEIKKLSIYAQQLKLRPLEALSTLMQCDSSMTGMGEHNVFQFAHESHANFLAAYHITEKLQSNKKVKLSNILKDLQMNRQKSIMKFLVSLLFEKKERVDTRIIQDIAKISKRYVNFYDINFFLELLEESSYSKDLAKALAKQIPGDSHGASPSHTTTERSISPPQFNNQLWLRPKELRHNEALLLLLSQAQPMRLWLRLSEGPHVDEDNPVRGHQAVGGDAAAALKLVSKAYRQCVLADLRLTDVAISTSLSWPKSLWWLSLERCNIKTRLALPPGLLKLRLTECTGLGNIIFPVNLKSLELQNIDLKKNYFPISVETLVLNTCTINNLPCFPPGIKSLKLIQCSIIGELNFPHTLEHVKVSATSKDLQEGTQSLKLIHYSEQLMLKLKGPTTDLEHLRSLTITNVALTPEAFLDYFFDFEEKNPRSRLMVDSMCALKDKSNERDIIVSSVLTSSLPNVTVKFGKDVFTN</sequence>
<dbReference type="GO" id="GO:0005524">
    <property type="term" value="F:ATP binding"/>
    <property type="evidence" value="ECO:0007669"/>
    <property type="project" value="UniProtKB-KW"/>
</dbReference>
<dbReference type="PANTHER" id="PTHR46312:SF2">
    <property type="entry name" value="NUCLEOTIDE-BINDING OLIGOMERIZATION DOMAIN-CONTAINING PROTEIN 2-LIKE"/>
    <property type="match status" value="1"/>
</dbReference>
<dbReference type="InterPro" id="IPR027417">
    <property type="entry name" value="P-loop_NTPase"/>
</dbReference>
<proteinExistence type="predicted"/>
<feature type="domain" description="NACHT" evidence="4">
    <location>
        <begin position="216"/>
        <end position="311"/>
    </location>
</feature>
<dbReference type="SUPFAM" id="SSF52047">
    <property type="entry name" value="RNI-like"/>
    <property type="match status" value="1"/>
</dbReference>
<evidence type="ECO:0000256" key="1">
    <source>
        <dbReference type="ARBA" id="ARBA00022741"/>
    </source>
</evidence>
<dbReference type="PROSITE" id="PS00675">
    <property type="entry name" value="SIGMA54_INTERACT_1"/>
    <property type="match status" value="1"/>
</dbReference>
<name>A0A8J5K8L5_HOMAM</name>
<evidence type="ECO:0000259" key="4">
    <source>
        <dbReference type="PROSITE" id="PS50837"/>
    </source>
</evidence>
<evidence type="ECO:0000256" key="3">
    <source>
        <dbReference type="SAM" id="MobiDB-lite"/>
    </source>
</evidence>
<accession>A0A8J5K8L5</accession>
<keyword evidence="1" id="KW-0547">Nucleotide-binding</keyword>
<dbReference type="PANTHER" id="PTHR46312">
    <property type="entry name" value="NACHT DOMAIN-CONTAINING PROTEIN"/>
    <property type="match status" value="1"/>
</dbReference>
<evidence type="ECO:0000256" key="2">
    <source>
        <dbReference type="ARBA" id="ARBA00022840"/>
    </source>
</evidence>
<dbReference type="InterPro" id="IPR025662">
    <property type="entry name" value="Sigma_54_int_dom_ATP-bd_1"/>
</dbReference>
<comment type="caution">
    <text evidence="5">The sequence shown here is derived from an EMBL/GenBank/DDBJ whole genome shotgun (WGS) entry which is preliminary data.</text>
</comment>
<feature type="region of interest" description="Disordered" evidence="3">
    <location>
        <begin position="619"/>
        <end position="638"/>
    </location>
</feature>
<keyword evidence="2" id="KW-0067">ATP-binding</keyword>
<dbReference type="Gene3D" id="3.80.10.10">
    <property type="entry name" value="Ribonuclease Inhibitor"/>
    <property type="match status" value="1"/>
</dbReference>
<evidence type="ECO:0000313" key="6">
    <source>
        <dbReference type="Proteomes" id="UP000747542"/>
    </source>
</evidence>
<feature type="compositionally biased region" description="Polar residues" evidence="3">
    <location>
        <begin position="626"/>
        <end position="638"/>
    </location>
</feature>